<protein>
    <submittedName>
        <fullName evidence="1">Uncharacterized protein</fullName>
    </submittedName>
</protein>
<dbReference type="RefSeq" id="WP_281381746.1">
    <property type="nucleotide sequence ID" value="NZ_JACHNU010000005.1"/>
</dbReference>
<proteinExistence type="predicted"/>
<sequence length="40" mass="4253">MTSRLLARLLTGPAGFLVAGAADLASAWGRWALARVRERA</sequence>
<reference evidence="1 2" key="1">
    <citation type="submission" date="2020-08" db="EMBL/GenBank/DDBJ databases">
        <title>Genomic Encyclopedia of Archaeal and Bacterial Type Strains, Phase II (KMG-II): from individual species to whole genera.</title>
        <authorList>
            <person name="Goeker M."/>
        </authorList>
    </citation>
    <scope>NUCLEOTIDE SEQUENCE [LARGE SCALE GENOMIC DNA]</scope>
    <source>
        <strain evidence="1 2">DSM 23288</strain>
    </source>
</reference>
<gene>
    <name evidence="1" type="ORF">BDZ31_003396</name>
</gene>
<organism evidence="1 2">
    <name type="scientific">Conexibacter arvalis</name>
    <dbReference type="NCBI Taxonomy" id="912552"/>
    <lineage>
        <taxon>Bacteria</taxon>
        <taxon>Bacillati</taxon>
        <taxon>Actinomycetota</taxon>
        <taxon>Thermoleophilia</taxon>
        <taxon>Solirubrobacterales</taxon>
        <taxon>Conexibacteraceae</taxon>
        <taxon>Conexibacter</taxon>
    </lineage>
</organism>
<dbReference type="Proteomes" id="UP000585272">
    <property type="component" value="Unassembled WGS sequence"/>
</dbReference>
<comment type="caution">
    <text evidence="1">The sequence shown here is derived from an EMBL/GenBank/DDBJ whole genome shotgun (WGS) entry which is preliminary data.</text>
</comment>
<name>A0A840IHJ9_9ACTN</name>
<evidence type="ECO:0000313" key="1">
    <source>
        <dbReference type="EMBL" id="MBB4663795.1"/>
    </source>
</evidence>
<evidence type="ECO:0000313" key="2">
    <source>
        <dbReference type="Proteomes" id="UP000585272"/>
    </source>
</evidence>
<keyword evidence="2" id="KW-1185">Reference proteome</keyword>
<accession>A0A840IHJ9</accession>
<dbReference type="AlphaFoldDB" id="A0A840IHJ9"/>
<dbReference type="EMBL" id="JACHNU010000005">
    <property type="protein sequence ID" value="MBB4663795.1"/>
    <property type="molecule type" value="Genomic_DNA"/>
</dbReference>